<organism evidence="2 3">
    <name type="scientific">Candidatus Methanocrinis natronophilus</name>
    <dbReference type="NCBI Taxonomy" id="3033396"/>
    <lineage>
        <taxon>Archaea</taxon>
        <taxon>Methanobacteriati</taxon>
        <taxon>Methanobacteriota</taxon>
        <taxon>Stenosarchaea group</taxon>
        <taxon>Methanomicrobia</taxon>
        <taxon>Methanotrichales</taxon>
        <taxon>Methanotrichaceae</taxon>
        <taxon>Methanocrinis</taxon>
    </lineage>
</organism>
<proteinExistence type="predicted"/>
<gene>
    <name evidence="2" type="ORF">P0O15_11200</name>
</gene>
<dbReference type="InterPro" id="IPR040713">
    <property type="entry name" value="DUF5611"/>
</dbReference>
<dbReference type="Gene3D" id="3.30.310.190">
    <property type="match status" value="1"/>
</dbReference>
<evidence type="ECO:0000313" key="3">
    <source>
        <dbReference type="Proteomes" id="UP001220010"/>
    </source>
</evidence>
<evidence type="ECO:0000259" key="1">
    <source>
        <dbReference type="Pfam" id="PF18446"/>
    </source>
</evidence>
<reference evidence="2 3" key="1">
    <citation type="submission" date="2023-03" db="EMBL/GenBank/DDBJ databases">
        <title>WGS of Methanotrichaceae archaeon Mx.</title>
        <authorList>
            <person name="Sorokin D.Y."/>
            <person name="Merkel A.Y."/>
        </authorList>
    </citation>
    <scope>NUCLEOTIDE SEQUENCE [LARGE SCALE GENOMIC DNA]</scope>
    <source>
        <strain evidence="2 3">Mx</strain>
    </source>
</reference>
<dbReference type="Proteomes" id="UP001220010">
    <property type="component" value="Unassembled WGS sequence"/>
</dbReference>
<dbReference type="Pfam" id="PF18446">
    <property type="entry name" value="DUF5611"/>
    <property type="match status" value="1"/>
</dbReference>
<keyword evidence="3" id="KW-1185">Reference proteome</keyword>
<comment type="caution">
    <text evidence="2">The sequence shown here is derived from an EMBL/GenBank/DDBJ whole genome shotgun (WGS) entry which is preliminary data.</text>
</comment>
<dbReference type="RefSeq" id="WP_316967450.1">
    <property type="nucleotide sequence ID" value="NZ_JARFPK010000058.1"/>
</dbReference>
<name>A0ABT5XAI0_9EURY</name>
<evidence type="ECO:0000313" key="2">
    <source>
        <dbReference type="EMBL" id="MDF0591724.1"/>
    </source>
</evidence>
<sequence length="102" mass="11589">MEYSFKRGYSPELGRIRSALEEEFPTEVREEGGRLLLSYGALKVIEVSVEGKKLVVKTESSEDVADEVVLDTNKRYRNFLEKATGYTAKQRLQQAKKEVGKS</sequence>
<feature type="domain" description="DUF5611" evidence="1">
    <location>
        <begin position="2"/>
        <end position="97"/>
    </location>
</feature>
<dbReference type="PIRSF" id="PIRSF022080">
    <property type="entry name" value="UCP022080"/>
    <property type="match status" value="1"/>
</dbReference>
<protein>
    <submittedName>
        <fullName evidence="2">DUF5611 family protein</fullName>
    </submittedName>
</protein>
<dbReference type="EMBL" id="JARFPK010000058">
    <property type="protein sequence ID" value="MDF0591724.1"/>
    <property type="molecule type" value="Genomic_DNA"/>
</dbReference>
<accession>A0ABT5XAI0</accession>
<dbReference type="InterPro" id="IPR016800">
    <property type="entry name" value="UCP022080"/>
</dbReference>